<dbReference type="EMBL" id="CP027806">
    <property type="protein sequence ID" value="AXJ00838.1"/>
    <property type="molecule type" value="Genomic_DNA"/>
</dbReference>
<reference evidence="1 2" key="1">
    <citation type="submission" date="2018-03" db="EMBL/GenBank/DDBJ databases">
        <title>Phenotypic and genomic properties of Cyclonatronum proteinivorum gen. nov., sp. nov., a haloalkaliphilic bacteroidete from soda lakes possessing Na+-translocating rhodopsin.</title>
        <authorList>
            <person name="Toshchakov S.V."/>
            <person name="Korzhenkov A."/>
            <person name="Samarov N.I."/>
            <person name="Kublanov I.V."/>
            <person name="Muntyan M.S."/>
            <person name="Sorokin D.Y."/>
        </authorList>
    </citation>
    <scope>NUCLEOTIDE SEQUENCE [LARGE SCALE GENOMIC DNA]</scope>
    <source>
        <strain evidence="1 2">Omega</strain>
    </source>
</reference>
<evidence type="ECO:0000313" key="2">
    <source>
        <dbReference type="Proteomes" id="UP000254808"/>
    </source>
</evidence>
<dbReference type="AlphaFoldDB" id="A0A345UK36"/>
<proteinExistence type="predicted"/>
<evidence type="ECO:0000313" key="1">
    <source>
        <dbReference type="EMBL" id="AXJ00838.1"/>
    </source>
</evidence>
<organism evidence="1 2">
    <name type="scientific">Cyclonatronum proteinivorum</name>
    <dbReference type="NCBI Taxonomy" id="1457365"/>
    <lineage>
        <taxon>Bacteria</taxon>
        <taxon>Pseudomonadati</taxon>
        <taxon>Balneolota</taxon>
        <taxon>Balneolia</taxon>
        <taxon>Balneolales</taxon>
        <taxon>Cyclonatronaceae</taxon>
        <taxon>Cyclonatronum</taxon>
    </lineage>
</organism>
<gene>
    <name evidence="1" type="ORF">CYPRO_1587</name>
</gene>
<keyword evidence="2" id="KW-1185">Reference proteome</keyword>
<protein>
    <submittedName>
        <fullName evidence="1">Uncharacterized protein</fullName>
    </submittedName>
</protein>
<sequence length="47" mass="5057">MGGPNDMLLGLMVLFLPLNAFSARMVAGRGVGKPVEGYPFQCNPINY</sequence>
<dbReference type="KEGG" id="cprv:CYPRO_1587"/>
<accession>A0A345UK36</accession>
<dbReference type="Proteomes" id="UP000254808">
    <property type="component" value="Chromosome"/>
</dbReference>
<name>A0A345UK36_9BACT</name>